<proteinExistence type="predicted"/>
<name>U2KAL9_9FIRM</name>
<protein>
    <submittedName>
        <fullName evidence="1">Uncharacterized protein</fullName>
    </submittedName>
</protein>
<gene>
    <name evidence="1" type="ORF">RUMCAL_01641</name>
</gene>
<dbReference type="STRING" id="411473.RUMCAL_01641"/>
<comment type="caution">
    <text evidence="1">The sequence shown here is derived from an EMBL/GenBank/DDBJ whole genome shotgun (WGS) entry which is preliminary data.</text>
</comment>
<dbReference type="AlphaFoldDB" id="U2KAL9"/>
<reference evidence="1 2" key="1">
    <citation type="submission" date="2013-07" db="EMBL/GenBank/DDBJ databases">
        <authorList>
            <person name="Weinstock G."/>
            <person name="Sodergren E."/>
            <person name="Wylie T."/>
            <person name="Fulton L."/>
            <person name="Fulton R."/>
            <person name="Fronick C."/>
            <person name="O'Laughlin M."/>
            <person name="Godfrey J."/>
            <person name="Miner T."/>
            <person name="Herter B."/>
            <person name="Appelbaum E."/>
            <person name="Cordes M."/>
            <person name="Lek S."/>
            <person name="Wollam A."/>
            <person name="Pepin K.H."/>
            <person name="Palsikar V.B."/>
            <person name="Mitreva M."/>
            <person name="Wilson R.K."/>
        </authorList>
    </citation>
    <scope>NUCLEOTIDE SEQUENCE [LARGE SCALE GENOMIC DNA]</scope>
    <source>
        <strain evidence="1 2">ATCC 27760</strain>
    </source>
</reference>
<dbReference type="HOGENOM" id="CLU_2668816_0_0_9"/>
<accession>U2KAL9</accession>
<dbReference type="EMBL" id="AWVF01000208">
    <property type="protein sequence ID" value="ERJ95531.1"/>
    <property type="molecule type" value="Genomic_DNA"/>
</dbReference>
<evidence type="ECO:0000313" key="1">
    <source>
        <dbReference type="EMBL" id="ERJ95531.1"/>
    </source>
</evidence>
<evidence type="ECO:0000313" key="2">
    <source>
        <dbReference type="Proteomes" id="UP000016662"/>
    </source>
</evidence>
<keyword evidence="2" id="KW-1185">Reference proteome</keyword>
<sequence length="75" mass="9125">MPIFTQIREICPLQLAQNLFSGHDFFDKIHKFRENCMSFWREYLRKPRVCAIVLLRQSRRNQGNSDFCNSFLKQR</sequence>
<organism evidence="1 2">
    <name type="scientific">Ruminococcus callidus ATCC 27760</name>
    <dbReference type="NCBI Taxonomy" id="411473"/>
    <lineage>
        <taxon>Bacteria</taxon>
        <taxon>Bacillati</taxon>
        <taxon>Bacillota</taxon>
        <taxon>Clostridia</taxon>
        <taxon>Eubacteriales</taxon>
        <taxon>Oscillospiraceae</taxon>
        <taxon>Ruminococcus</taxon>
    </lineage>
</organism>
<dbReference type="Proteomes" id="UP000016662">
    <property type="component" value="Unassembled WGS sequence"/>
</dbReference>